<dbReference type="RefSeq" id="WP_018381557.1">
    <property type="nucleotide sequence ID" value="NZ_LLZU01000005.1"/>
</dbReference>
<dbReference type="InterPro" id="IPR013154">
    <property type="entry name" value="ADH-like_N"/>
</dbReference>
<dbReference type="eggNOG" id="COG0604">
    <property type="taxonomic scope" value="Bacteria"/>
</dbReference>
<dbReference type="Pfam" id="PF13602">
    <property type="entry name" value="ADH_zinc_N_2"/>
    <property type="match status" value="1"/>
</dbReference>
<dbReference type="PANTHER" id="PTHR44054:SF1">
    <property type="entry name" value="SYNAPTIC VESICLE MEMBRANE PROTEIN VAT-1 HOMOLOG"/>
    <property type="match status" value="1"/>
</dbReference>
<dbReference type="SMART" id="SM00829">
    <property type="entry name" value="PKS_ER"/>
    <property type="match status" value="1"/>
</dbReference>
<evidence type="ECO:0000256" key="1">
    <source>
        <dbReference type="ARBA" id="ARBA00023002"/>
    </source>
</evidence>
<reference evidence="3 4" key="1">
    <citation type="submission" date="2015-10" db="EMBL/GenBank/DDBJ databases">
        <title>Draft genome sequence of pyrrolomycin-producing Streptomyces vitaminophilus.</title>
        <authorList>
            <person name="Graham D.E."/>
            <person name="Mahan K.M."/>
            <person name="Klingeman D.M."/>
            <person name="Hettich R.L."/>
            <person name="Parry R.J."/>
        </authorList>
    </citation>
    <scope>NUCLEOTIDE SEQUENCE [LARGE SCALE GENOMIC DNA]</scope>
    <source>
        <strain evidence="3 4">ATCC 31673</strain>
    </source>
</reference>
<dbReference type="EMBL" id="LLZU01000005">
    <property type="protein sequence ID" value="KRV50552.1"/>
    <property type="molecule type" value="Genomic_DNA"/>
</dbReference>
<comment type="caution">
    <text evidence="3">The sequence shown here is derived from an EMBL/GenBank/DDBJ whole genome shotgun (WGS) entry which is preliminary data.</text>
</comment>
<dbReference type="AlphaFoldDB" id="A0A0T6LX25"/>
<evidence type="ECO:0000259" key="2">
    <source>
        <dbReference type="SMART" id="SM00829"/>
    </source>
</evidence>
<accession>A0A0T6LX25</accession>
<gene>
    <name evidence="3" type="ORF">AQ490_15905</name>
</gene>
<protein>
    <submittedName>
        <fullName evidence="3">Alcohol dehydrogenase</fullName>
    </submittedName>
</protein>
<dbReference type="InterPro" id="IPR011032">
    <property type="entry name" value="GroES-like_sf"/>
</dbReference>
<evidence type="ECO:0000313" key="4">
    <source>
        <dbReference type="Proteomes" id="UP000050867"/>
    </source>
</evidence>
<dbReference type="Pfam" id="PF08240">
    <property type="entry name" value="ADH_N"/>
    <property type="match status" value="1"/>
</dbReference>
<feature type="domain" description="Enoyl reductase (ER)" evidence="2">
    <location>
        <begin position="10"/>
        <end position="337"/>
    </location>
</feature>
<organism evidence="3 4">
    <name type="scientific">Wenjunlia vitaminophila</name>
    <name type="common">Streptomyces vitaminophilus</name>
    <dbReference type="NCBI Taxonomy" id="76728"/>
    <lineage>
        <taxon>Bacteria</taxon>
        <taxon>Bacillati</taxon>
        <taxon>Actinomycetota</taxon>
        <taxon>Actinomycetes</taxon>
        <taxon>Kitasatosporales</taxon>
        <taxon>Streptomycetaceae</taxon>
        <taxon>Wenjunlia</taxon>
    </lineage>
</organism>
<evidence type="ECO:0000313" key="3">
    <source>
        <dbReference type="EMBL" id="KRV50552.1"/>
    </source>
</evidence>
<dbReference type="InterPro" id="IPR002364">
    <property type="entry name" value="Quin_OxRdtase/zeta-crystal_CS"/>
</dbReference>
<dbReference type="InterPro" id="IPR020843">
    <property type="entry name" value="ER"/>
</dbReference>
<dbReference type="STRING" id="76728.AQ490_15905"/>
<dbReference type="OrthoDB" id="2665481at2"/>
<dbReference type="SUPFAM" id="SSF51735">
    <property type="entry name" value="NAD(P)-binding Rossmann-fold domains"/>
    <property type="match status" value="1"/>
</dbReference>
<dbReference type="GO" id="GO:0016491">
    <property type="term" value="F:oxidoreductase activity"/>
    <property type="evidence" value="ECO:0007669"/>
    <property type="project" value="UniProtKB-KW"/>
</dbReference>
<dbReference type="Proteomes" id="UP000050867">
    <property type="component" value="Unassembled WGS sequence"/>
</dbReference>
<name>A0A0T6LX25_WENVI</name>
<dbReference type="InterPro" id="IPR036291">
    <property type="entry name" value="NAD(P)-bd_dom_sf"/>
</dbReference>
<keyword evidence="4" id="KW-1185">Reference proteome</keyword>
<dbReference type="Gene3D" id="3.90.180.10">
    <property type="entry name" value="Medium-chain alcohol dehydrogenases, catalytic domain"/>
    <property type="match status" value="1"/>
</dbReference>
<dbReference type="PROSITE" id="PS01162">
    <property type="entry name" value="QOR_ZETA_CRYSTAL"/>
    <property type="match status" value="1"/>
</dbReference>
<dbReference type="Gene3D" id="3.40.50.720">
    <property type="entry name" value="NAD(P)-binding Rossmann-like Domain"/>
    <property type="match status" value="1"/>
</dbReference>
<proteinExistence type="predicted"/>
<dbReference type="PANTHER" id="PTHR44054">
    <property type="entry name" value="SYNAPTIC VESICLE MEMBRANE PROTEIN VAT-1 HOMOLOG-LIKE"/>
    <property type="match status" value="1"/>
</dbReference>
<dbReference type="SUPFAM" id="SSF50129">
    <property type="entry name" value="GroES-like"/>
    <property type="match status" value="1"/>
</dbReference>
<keyword evidence="1" id="KW-0560">Oxidoreductase</keyword>
<sequence length="339" mass="36809">MRAVWITRVGGPETLQVRQTPDPEPGPGEVRIRVRAAGLGFSDLMARMGLYREAPKPPCIVGYEAAGVVDAVGDGVEESAIGSRVLAACNFGAHAEAVCVPADRTAPMPDEMTFEEGAALPVNYLTAHHLLFRVGGIQPGDRVLVHQAAGGVGTALLQLCRTVEGVTTFGTASAGKHEALREEGCTHPIDYRTLDYAREVRRLTDGKGVDLVLDALGGRDWRAGYRLLRPAGRLVMYGFSNMAGGGRRSIPRMVKQLAGVPLFSPFSLTDNNRTVAGVHLGHLWDQRELLLPQMERVLELYAKGQIRPRIDEVMPFTEAAAAHRRLQERRNVGKVILVP</sequence>
<dbReference type="InterPro" id="IPR052100">
    <property type="entry name" value="SV-ATPase_mito-regulator"/>
</dbReference>
<dbReference type="GO" id="GO:0008270">
    <property type="term" value="F:zinc ion binding"/>
    <property type="evidence" value="ECO:0007669"/>
    <property type="project" value="InterPro"/>
</dbReference>
<dbReference type="CDD" id="cd08275">
    <property type="entry name" value="MDR3"/>
    <property type="match status" value="1"/>
</dbReference>